<dbReference type="InterPro" id="IPR036397">
    <property type="entry name" value="RNaseH_sf"/>
</dbReference>
<dbReference type="GO" id="GO:0003964">
    <property type="term" value="F:RNA-directed DNA polymerase activity"/>
    <property type="evidence" value="ECO:0007669"/>
    <property type="project" value="UniProtKB-KW"/>
</dbReference>
<dbReference type="SUPFAM" id="SSF56672">
    <property type="entry name" value="DNA/RNA polymerases"/>
    <property type="match status" value="2"/>
</dbReference>
<feature type="domain" description="Peptidase A2" evidence="9">
    <location>
        <begin position="456"/>
        <end position="532"/>
    </location>
</feature>
<keyword evidence="7" id="KW-0175">Coiled coil</keyword>
<dbReference type="PROSITE" id="PS50878">
    <property type="entry name" value="RT_POL"/>
    <property type="match status" value="1"/>
</dbReference>
<evidence type="ECO:0000259" key="9">
    <source>
        <dbReference type="PROSITE" id="PS50175"/>
    </source>
</evidence>
<organism evidence="11 12">
    <name type="scientific">Mycteria americana</name>
    <name type="common">Wood stork</name>
    <dbReference type="NCBI Taxonomy" id="33587"/>
    <lineage>
        <taxon>Eukaryota</taxon>
        <taxon>Metazoa</taxon>
        <taxon>Chordata</taxon>
        <taxon>Craniata</taxon>
        <taxon>Vertebrata</taxon>
        <taxon>Euteleostomi</taxon>
        <taxon>Archelosauria</taxon>
        <taxon>Archosauria</taxon>
        <taxon>Dinosauria</taxon>
        <taxon>Saurischia</taxon>
        <taxon>Theropoda</taxon>
        <taxon>Coelurosauria</taxon>
        <taxon>Aves</taxon>
        <taxon>Neognathae</taxon>
        <taxon>Neoaves</taxon>
        <taxon>Aequornithes</taxon>
        <taxon>Ciconiiformes</taxon>
        <taxon>Ciconiidae</taxon>
        <taxon>Mycteria</taxon>
    </lineage>
</organism>
<dbReference type="PROSITE" id="PS00141">
    <property type="entry name" value="ASP_PROTEASE"/>
    <property type="match status" value="1"/>
</dbReference>
<dbReference type="InterPro" id="IPR043128">
    <property type="entry name" value="Rev_trsase/Diguanyl_cyclase"/>
</dbReference>
<feature type="coiled-coil region" evidence="7">
    <location>
        <begin position="63"/>
        <end position="125"/>
    </location>
</feature>
<dbReference type="PANTHER" id="PTHR33064:SF29">
    <property type="entry name" value="PEPTIDASE A2 DOMAIN-CONTAINING PROTEIN-RELATED"/>
    <property type="match status" value="1"/>
</dbReference>
<dbReference type="Pfam" id="PF00078">
    <property type="entry name" value="RVT_1"/>
    <property type="match status" value="2"/>
</dbReference>
<dbReference type="SUPFAM" id="SSF53098">
    <property type="entry name" value="Ribonuclease H-like"/>
    <property type="match status" value="1"/>
</dbReference>
<accession>A0AAN7NGS5</accession>
<keyword evidence="3" id="KW-0808">Transferase</keyword>
<evidence type="ECO:0000256" key="7">
    <source>
        <dbReference type="SAM" id="Coils"/>
    </source>
</evidence>
<dbReference type="Gene3D" id="2.40.70.10">
    <property type="entry name" value="Acid Proteases"/>
    <property type="match status" value="1"/>
</dbReference>
<dbReference type="GO" id="GO:0003676">
    <property type="term" value="F:nucleic acid binding"/>
    <property type="evidence" value="ECO:0007669"/>
    <property type="project" value="InterPro"/>
</dbReference>
<dbReference type="PANTHER" id="PTHR33064">
    <property type="entry name" value="POL PROTEIN"/>
    <property type="match status" value="1"/>
</dbReference>
<dbReference type="EC" id="3.1.26.4" evidence="2"/>
<dbReference type="InterPro" id="IPR043502">
    <property type="entry name" value="DNA/RNA_pol_sf"/>
</dbReference>
<dbReference type="InterPro" id="IPR001995">
    <property type="entry name" value="Peptidase_A2_cat"/>
</dbReference>
<dbReference type="InterPro" id="IPR021109">
    <property type="entry name" value="Peptidase_aspartic_dom_sf"/>
</dbReference>
<dbReference type="Gene3D" id="3.30.70.270">
    <property type="match status" value="1"/>
</dbReference>
<evidence type="ECO:0000256" key="3">
    <source>
        <dbReference type="ARBA" id="ARBA00022679"/>
    </source>
</evidence>
<feature type="region of interest" description="Disordered" evidence="8">
    <location>
        <begin position="144"/>
        <end position="171"/>
    </location>
</feature>
<dbReference type="InterPro" id="IPR000477">
    <property type="entry name" value="RT_dom"/>
</dbReference>
<dbReference type="EMBL" id="JAUNZN010000018">
    <property type="protein sequence ID" value="KAK4811146.1"/>
    <property type="molecule type" value="Genomic_DNA"/>
</dbReference>
<keyword evidence="6" id="KW-0695">RNA-directed DNA polymerase</keyword>
<dbReference type="GO" id="GO:0004190">
    <property type="term" value="F:aspartic-type endopeptidase activity"/>
    <property type="evidence" value="ECO:0007669"/>
    <property type="project" value="InterPro"/>
</dbReference>
<feature type="domain" description="Reverse transcriptase" evidence="10">
    <location>
        <begin position="602"/>
        <end position="786"/>
    </location>
</feature>
<evidence type="ECO:0000313" key="11">
    <source>
        <dbReference type="EMBL" id="KAK4811146.1"/>
    </source>
</evidence>
<evidence type="ECO:0000259" key="10">
    <source>
        <dbReference type="PROSITE" id="PS50878"/>
    </source>
</evidence>
<evidence type="ECO:0000313" key="12">
    <source>
        <dbReference type="Proteomes" id="UP001333110"/>
    </source>
</evidence>
<dbReference type="GO" id="GO:0004523">
    <property type="term" value="F:RNA-DNA hybrid ribonuclease activity"/>
    <property type="evidence" value="ECO:0007669"/>
    <property type="project" value="UniProtKB-EC"/>
</dbReference>
<evidence type="ECO:0000256" key="1">
    <source>
        <dbReference type="ARBA" id="ARBA00010879"/>
    </source>
</evidence>
<protein>
    <recommendedName>
        <fullName evidence="2">ribonuclease H</fullName>
        <ecNumber evidence="2">3.1.26.4</ecNumber>
    </recommendedName>
</protein>
<evidence type="ECO:0000256" key="6">
    <source>
        <dbReference type="ARBA" id="ARBA00022918"/>
    </source>
</evidence>
<feature type="compositionally biased region" description="Acidic residues" evidence="8">
    <location>
        <begin position="144"/>
        <end position="163"/>
    </location>
</feature>
<evidence type="ECO:0000256" key="2">
    <source>
        <dbReference type="ARBA" id="ARBA00012180"/>
    </source>
</evidence>
<evidence type="ECO:0000256" key="5">
    <source>
        <dbReference type="ARBA" id="ARBA00022801"/>
    </source>
</evidence>
<dbReference type="Gene3D" id="3.10.10.10">
    <property type="entry name" value="HIV Type 1 Reverse Transcriptase, subunit A, domain 1"/>
    <property type="match status" value="2"/>
</dbReference>
<dbReference type="Gene3D" id="3.30.420.10">
    <property type="entry name" value="Ribonuclease H-like superfamily/Ribonuclease H"/>
    <property type="match status" value="1"/>
</dbReference>
<keyword evidence="4" id="KW-0548">Nucleotidyltransferase</keyword>
<proteinExistence type="inferred from homology"/>
<sequence>MASSITDYLRRHGVNPSPKFSAEWTRDNWHDWEAIEEHLKVTRGHTKDGKGKGIICKMLGACLEAAHQERDNRNKKEQDLEKEIEGRKATELLLSLKIEQLQKQLQEEKEKRQKLGEKVEMMLIQAPRPPDIVQIRKLIVSPEDWDGDIWGDPDDSEPEDDDPLFPANPPEYEARPIVKTERTVGPRGGHPRHTTRTIPWDPLQLTNLQERYSRKPGETETEYLWRVCLSGGDRIMLSEDEASGYWGPGVFLNLGPDPTNTPHSITSRVAYWAGGIDTMERGEPSIIPIKSLSELSTAVTKAACIQAMHKRGSHDVPLSATVDFAMLKPLIRGAPAILKSHLVAKRDEIKKDTEHNEGLGDNTQTAHKQLPTWADLMHGIVNYSREMGWDDASAEKQNLKPRGGDHKGGTAGHEVKKRVVPGRQLGLPVRKVEAYQWINDNGPYILIPVGPQRQLVKFLIDTGAQISLLTQQDAEKLGVRPRRQRVKITGVNGVSVQCQIAKVNLWLPGEKRMSSTRFAIKDHHENILGFDVLNGRTWRLPNGSVWSFGSNIDPNPSRNREAAVRALRAAPALPESKITNVPQYPLSAAARNGISEVIADLEKRQIISRTHSPYNSPVWPVRKPDGRWRLTVDYRRLNANTAPLTAAVPNIANLTATLQAAAHPWMAALDVKDMFFMVPLKKEDKEKFAFTWEGIQYTFNRLPQGYKHSPTIAHAALAELLQTVSLPQEVKLYQYIDDILIGGTSPEKVGEAAAAVWQALNKAEIEIPPGKCQGPSKEVKFLGYRYILTGVEVVSGLLMATKCRKADGRNTVRGLSVWFSNLPTPDVIQSDNGSHFSSYGQRTLEWPWSQARVKYTGSMGIHSSKGDLKLSTVVMHGTETYLENEWSWDKDEADDKVPRLRGTAGKEIKIGCRMINGSTHEKAPQISVYNITSKPIAKDTKLCASERLDCWYNFTLVQPVFVVCLWTHHRVGLSFKFKIDIIEPSTTSALTVKDEKILSPQISEVGPYVIKNTGQQQVLFNPSWSLKRVELLMQINTSAIKPTCSPFLDNVTVDTSNRSNICVCNFTKIVGCDFNYSAPVTSYQLLQSNYTLSRDLLPTPIGMNLTLVKKLLQHDDLCQLLEHIRNNGHKTLITVHHDAEEIHHVLERVKKDGEHHCEVLAHSIRDTGPEAPCILGIDCLRRGYFKDPKGYRWAFGIAALEMEEIKHLSTLPGLSEDPSVVGLLRVKEQQVPIATTMVHQRKYRTKRDSLIPIHEMIRRLESQGVIITLPLNAAVLDMLELQYELESKAAKWYATTDIANAFFSIPLAAECRPQFAFTWNGKQYTWNRLPQGWKQSPTIGHGLIQMALEQGEALELIVWCNTAEEVFEKGKKKVQMLLKASFDIKRIKVKGPAQEIQFFKNKMERWTSSDPNGCDCLTK</sequence>
<evidence type="ECO:0000256" key="4">
    <source>
        <dbReference type="ARBA" id="ARBA00022695"/>
    </source>
</evidence>
<dbReference type="SUPFAM" id="SSF50630">
    <property type="entry name" value="Acid proteases"/>
    <property type="match status" value="1"/>
</dbReference>
<dbReference type="GO" id="GO:0006508">
    <property type="term" value="P:proteolysis"/>
    <property type="evidence" value="ECO:0007669"/>
    <property type="project" value="InterPro"/>
</dbReference>
<comment type="similarity">
    <text evidence="1">Belongs to the beta type-B retroviral polymerase family. HERV class-II K(HML-2) pol subfamily.</text>
</comment>
<keyword evidence="12" id="KW-1185">Reference proteome</keyword>
<dbReference type="InterPro" id="IPR051320">
    <property type="entry name" value="Viral_Replic_Matur_Polypro"/>
</dbReference>
<dbReference type="PROSITE" id="PS50175">
    <property type="entry name" value="ASP_PROT_RETROV"/>
    <property type="match status" value="1"/>
</dbReference>
<dbReference type="InterPro" id="IPR012337">
    <property type="entry name" value="RNaseH-like_sf"/>
</dbReference>
<comment type="caution">
    <text evidence="11">The sequence shown here is derived from an EMBL/GenBank/DDBJ whole genome shotgun (WGS) entry which is preliminary data.</text>
</comment>
<keyword evidence="5" id="KW-0378">Hydrolase</keyword>
<reference evidence="11 12" key="1">
    <citation type="journal article" date="2023" name="J. Hered.">
        <title>Chromosome-level genome of the wood stork (Mycteria americana) provides insight into avian chromosome evolution.</title>
        <authorList>
            <person name="Flamio R. Jr."/>
            <person name="Ramstad K.M."/>
        </authorList>
    </citation>
    <scope>NUCLEOTIDE SEQUENCE [LARGE SCALE GENOMIC DNA]</scope>
    <source>
        <strain evidence="11">JAX WOST 10</strain>
    </source>
</reference>
<name>A0AAN7NGS5_MYCAM</name>
<dbReference type="InterPro" id="IPR001969">
    <property type="entry name" value="Aspartic_peptidase_AS"/>
</dbReference>
<dbReference type="Proteomes" id="UP001333110">
    <property type="component" value="Unassembled WGS sequence"/>
</dbReference>
<gene>
    <name evidence="11" type="ORF">QYF61_019777</name>
</gene>
<dbReference type="Pfam" id="PF13650">
    <property type="entry name" value="Asp_protease_2"/>
    <property type="match status" value="1"/>
</dbReference>
<evidence type="ECO:0000256" key="8">
    <source>
        <dbReference type="SAM" id="MobiDB-lite"/>
    </source>
</evidence>